<keyword evidence="4" id="KW-1185">Reference proteome</keyword>
<comment type="caution">
    <text evidence="3">The sequence shown here is derived from an EMBL/GenBank/DDBJ whole genome shotgun (WGS) entry which is preliminary data.</text>
</comment>
<evidence type="ECO:0000259" key="1">
    <source>
        <dbReference type="Pfam" id="PF03118"/>
    </source>
</evidence>
<dbReference type="GO" id="GO:0006351">
    <property type="term" value="P:DNA-templated transcription"/>
    <property type="evidence" value="ECO:0007669"/>
    <property type="project" value="InterPro"/>
</dbReference>
<feature type="domain" description="RNA polymerase alpha subunit C-terminal" evidence="1">
    <location>
        <begin position="130"/>
        <end position="176"/>
    </location>
</feature>
<evidence type="ECO:0000313" key="4">
    <source>
        <dbReference type="Proteomes" id="UP000626148"/>
    </source>
</evidence>
<dbReference type="Pfam" id="PF03118">
    <property type="entry name" value="RNA_pol_A_CTD"/>
    <property type="match status" value="1"/>
</dbReference>
<sequence length="183" mass="20183">MAYDEGLAQRIRDYFQGRTDVVEKKMFGGLCFMVHDHMCCGLLGNDLMARIGPDHYEEHLALPHAKPMEFTGRPMKGILTVEAEGLAEDADLFAWIDRCVAFVDTLPPKAPKKSRKSRTSARSDDAFAGLSAPARRALANAGINTLKDLSRYSQAEILKLHGMGPSSIPKLEKALRDGGFSFQ</sequence>
<dbReference type="SUPFAM" id="SSF159894">
    <property type="entry name" value="YgaC/TfoX-N like"/>
    <property type="match status" value="1"/>
</dbReference>
<evidence type="ECO:0000259" key="2">
    <source>
        <dbReference type="Pfam" id="PF04993"/>
    </source>
</evidence>
<evidence type="ECO:0000313" key="3">
    <source>
        <dbReference type="EMBL" id="GGX59153.1"/>
    </source>
</evidence>
<dbReference type="Gene3D" id="1.10.150.20">
    <property type="entry name" value="5' to 3' exonuclease, C-terminal subdomain"/>
    <property type="match status" value="1"/>
</dbReference>
<protein>
    <recommendedName>
        <fullName evidence="5">TfoX N-terminal domain-containing protein</fullName>
    </recommendedName>
</protein>
<dbReference type="InterPro" id="IPR007076">
    <property type="entry name" value="TfoX_N"/>
</dbReference>
<dbReference type="SUPFAM" id="SSF47789">
    <property type="entry name" value="C-terminal domain of RNA polymerase alpha subunit"/>
    <property type="match status" value="1"/>
</dbReference>
<dbReference type="Pfam" id="PF04993">
    <property type="entry name" value="TfoX_N"/>
    <property type="match status" value="1"/>
</dbReference>
<reference evidence="3" key="1">
    <citation type="journal article" date="2014" name="Int. J. Syst. Evol. Microbiol.">
        <title>Complete genome sequence of Corynebacterium casei LMG S-19264T (=DSM 44701T), isolated from a smear-ripened cheese.</title>
        <authorList>
            <consortium name="US DOE Joint Genome Institute (JGI-PGF)"/>
            <person name="Walter F."/>
            <person name="Albersmeier A."/>
            <person name="Kalinowski J."/>
            <person name="Ruckert C."/>
        </authorList>
    </citation>
    <scope>NUCLEOTIDE SEQUENCE</scope>
    <source>
        <strain evidence="3">KCTC 22169</strain>
    </source>
</reference>
<dbReference type="EMBL" id="BMXR01000007">
    <property type="protein sequence ID" value="GGX59153.1"/>
    <property type="molecule type" value="Genomic_DNA"/>
</dbReference>
<dbReference type="RefSeq" id="WP_189609854.1">
    <property type="nucleotide sequence ID" value="NZ_BMXR01000007.1"/>
</dbReference>
<name>A0A918NBY4_9GAMM</name>
<reference evidence="3" key="2">
    <citation type="submission" date="2020-09" db="EMBL/GenBank/DDBJ databases">
        <authorList>
            <person name="Sun Q."/>
            <person name="Kim S."/>
        </authorList>
    </citation>
    <scope>NUCLEOTIDE SEQUENCE</scope>
    <source>
        <strain evidence="3">KCTC 22169</strain>
    </source>
</reference>
<dbReference type="AlphaFoldDB" id="A0A918NBY4"/>
<dbReference type="Proteomes" id="UP000626148">
    <property type="component" value="Unassembled WGS sequence"/>
</dbReference>
<dbReference type="Gene3D" id="3.30.1460.30">
    <property type="entry name" value="YgaC/TfoX-N like chaperone"/>
    <property type="match status" value="1"/>
</dbReference>
<organism evidence="3 4">
    <name type="scientific">Saccharospirillum salsuginis</name>
    <dbReference type="NCBI Taxonomy" id="418750"/>
    <lineage>
        <taxon>Bacteria</taxon>
        <taxon>Pseudomonadati</taxon>
        <taxon>Pseudomonadota</taxon>
        <taxon>Gammaproteobacteria</taxon>
        <taxon>Oceanospirillales</taxon>
        <taxon>Saccharospirillaceae</taxon>
        <taxon>Saccharospirillum</taxon>
    </lineage>
</organism>
<proteinExistence type="predicted"/>
<evidence type="ECO:0008006" key="5">
    <source>
        <dbReference type="Google" id="ProtNLM"/>
    </source>
</evidence>
<feature type="domain" description="TfoX N-terminal" evidence="2">
    <location>
        <begin position="13"/>
        <end position="102"/>
    </location>
</feature>
<dbReference type="GO" id="GO:0003899">
    <property type="term" value="F:DNA-directed RNA polymerase activity"/>
    <property type="evidence" value="ECO:0007669"/>
    <property type="project" value="InterPro"/>
</dbReference>
<gene>
    <name evidence="3" type="ORF">GCM10007392_28640</name>
</gene>
<dbReference type="InterPro" id="IPR011260">
    <property type="entry name" value="RNAP_asu_C"/>
</dbReference>
<dbReference type="GO" id="GO:0003677">
    <property type="term" value="F:DNA binding"/>
    <property type="evidence" value="ECO:0007669"/>
    <property type="project" value="InterPro"/>
</dbReference>
<accession>A0A918NBY4</accession>